<gene>
    <name evidence="1" type="ORF">C7S10_15405</name>
</gene>
<dbReference type="InterPro" id="IPR027417">
    <property type="entry name" value="P-loop_NTPase"/>
</dbReference>
<dbReference type="AlphaFoldDB" id="A0A2R7YUA9"/>
<dbReference type="PANTHER" id="PTHR37807:SF3">
    <property type="entry name" value="OS07G0160300 PROTEIN"/>
    <property type="match status" value="1"/>
</dbReference>
<protein>
    <recommendedName>
        <fullName evidence="3">ATP-binding protein</fullName>
    </recommendedName>
</protein>
<evidence type="ECO:0000313" key="2">
    <source>
        <dbReference type="Proteomes" id="UP000244867"/>
    </source>
</evidence>
<comment type="caution">
    <text evidence="1">The sequence shown here is derived from an EMBL/GenBank/DDBJ whole genome shotgun (WGS) entry which is preliminary data.</text>
</comment>
<dbReference type="Proteomes" id="UP000244867">
    <property type="component" value="Unassembled WGS sequence"/>
</dbReference>
<name>A0A2R7YUA9_9ACTN</name>
<sequence length="226" mass="24159">MWLGCHLMTPKPHSPGRSIGLAACWVTGAMLAAEPIADLYGGTVLVQLSGVPGSGKSTLAYEIANTADYVVVNTDVLKSCLLGSGVPMSDAGGASYAVALGLSSDLVAQGRSVILDSPCRYRELLDGGESIAEAAGIRYAFIELWAPDVSVLLTRLDEREPRISQVASATAPVPGTAWEFGTAEATLSEWQEQLLRPDGDWIRLNATHPREANLERALEYLEHRRP</sequence>
<dbReference type="PANTHER" id="PTHR37807">
    <property type="entry name" value="OS07G0160300 PROTEIN"/>
    <property type="match status" value="1"/>
</dbReference>
<evidence type="ECO:0008006" key="3">
    <source>
        <dbReference type="Google" id="ProtNLM"/>
    </source>
</evidence>
<dbReference type="EMBL" id="PYXZ01000007">
    <property type="protein sequence ID" value="PUA79948.1"/>
    <property type="molecule type" value="Genomic_DNA"/>
</dbReference>
<reference evidence="1 2" key="1">
    <citation type="submission" date="2018-03" db="EMBL/GenBank/DDBJ databases">
        <authorList>
            <person name="Keele B.F."/>
        </authorList>
    </citation>
    <scope>NUCLEOTIDE SEQUENCE [LARGE SCALE GENOMIC DNA]</scope>
    <source>
        <strain evidence="1 2">IB-3</strain>
    </source>
</reference>
<accession>A0A2R7YUA9</accession>
<dbReference type="Pfam" id="PF13671">
    <property type="entry name" value="AAA_33"/>
    <property type="match status" value="1"/>
</dbReference>
<keyword evidence="2" id="KW-1185">Reference proteome</keyword>
<evidence type="ECO:0000313" key="1">
    <source>
        <dbReference type="EMBL" id="PUA79948.1"/>
    </source>
</evidence>
<dbReference type="Gene3D" id="3.40.50.300">
    <property type="entry name" value="P-loop containing nucleotide triphosphate hydrolases"/>
    <property type="match status" value="1"/>
</dbReference>
<proteinExistence type="predicted"/>
<dbReference type="SUPFAM" id="SSF52540">
    <property type="entry name" value="P-loop containing nucleoside triphosphate hydrolases"/>
    <property type="match status" value="1"/>
</dbReference>
<organism evidence="1 2">
    <name type="scientific">Nocardioides currus</name>
    <dbReference type="NCBI Taxonomy" id="2133958"/>
    <lineage>
        <taxon>Bacteria</taxon>
        <taxon>Bacillati</taxon>
        <taxon>Actinomycetota</taxon>
        <taxon>Actinomycetes</taxon>
        <taxon>Propionibacteriales</taxon>
        <taxon>Nocardioidaceae</taxon>
        <taxon>Nocardioides</taxon>
    </lineage>
</organism>